<dbReference type="EMBL" id="JACRSN010000006">
    <property type="protein sequence ID" value="MBC8533475.1"/>
    <property type="molecule type" value="Genomic_DNA"/>
</dbReference>
<protein>
    <submittedName>
        <fullName evidence="2">Uncharacterized protein</fullName>
    </submittedName>
</protein>
<feature type="transmembrane region" description="Helical" evidence="1">
    <location>
        <begin position="25"/>
        <end position="48"/>
    </location>
</feature>
<accession>A0A926DAN6</accession>
<sequence>MLEERTELCALLREQNALLKKQLSAARLCALVCGILLLAAVLAAVILLPRMAQTLQEVSDAVSSMQLAVDKIQKIDIETLNQAIADLQRIIAPLASLFGN</sequence>
<reference evidence="2" key="1">
    <citation type="submission" date="2020-08" db="EMBL/GenBank/DDBJ databases">
        <title>Genome public.</title>
        <authorList>
            <person name="Liu C."/>
            <person name="Sun Q."/>
        </authorList>
    </citation>
    <scope>NUCLEOTIDE SEQUENCE</scope>
    <source>
        <strain evidence="2">NSJ-40</strain>
    </source>
</reference>
<name>A0A926DAN6_9FIRM</name>
<evidence type="ECO:0000256" key="1">
    <source>
        <dbReference type="SAM" id="Phobius"/>
    </source>
</evidence>
<evidence type="ECO:0000313" key="3">
    <source>
        <dbReference type="Proteomes" id="UP000651482"/>
    </source>
</evidence>
<proteinExistence type="predicted"/>
<dbReference type="Proteomes" id="UP000651482">
    <property type="component" value="Unassembled WGS sequence"/>
</dbReference>
<keyword evidence="1" id="KW-1133">Transmembrane helix</keyword>
<dbReference type="RefSeq" id="WP_249318856.1">
    <property type="nucleotide sequence ID" value="NZ_JACRSN010000006.1"/>
</dbReference>
<keyword evidence="3" id="KW-1185">Reference proteome</keyword>
<evidence type="ECO:0000313" key="2">
    <source>
        <dbReference type="EMBL" id="MBC8533475.1"/>
    </source>
</evidence>
<gene>
    <name evidence="2" type="ORF">IAG03_05550</name>
</gene>
<keyword evidence="1" id="KW-0812">Transmembrane</keyword>
<dbReference type="AlphaFoldDB" id="A0A926DAN6"/>
<keyword evidence="1" id="KW-0472">Membrane</keyword>
<organism evidence="2 3">
    <name type="scientific">Yeguia hominis</name>
    <dbReference type="NCBI Taxonomy" id="2763662"/>
    <lineage>
        <taxon>Bacteria</taxon>
        <taxon>Bacillati</taxon>
        <taxon>Bacillota</taxon>
        <taxon>Clostridia</taxon>
        <taxon>Eubacteriales</taxon>
        <taxon>Yeguiaceae</taxon>
        <taxon>Yeguia</taxon>
    </lineage>
</organism>
<comment type="caution">
    <text evidence="2">The sequence shown here is derived from an EMBL/GenBank/DDBJ whole genome shotgun (WGS) entry which is preliminary data.</text>
</comment>